<dbReference type="InterPro" id="IPR057670">
    <property type="entry name" value="SH3_retrovirus"/>
</dbReference>
<evidence type="ECO:0000313" key="3">
    <source>
        <dbReference type="Proteomes" id="UP001151760"/>
    </source>
</evidence>
<reference evidence="2" key="2">
    <citation type="submission" date="2022-01" db="EMBL/GenBank/DDBJ databases">
        <authorList>
            <person name="Yamashiro T."/>
            <person name="Shiraishi A."/>
            <person name="Satake H."/>
            <person name="Nakayama K."/>
        </authorList>
    </citation>
    <scope>NUCLEOTIDE SEQUENCE</scope>
</reference>
<dbReference type="SUPFAM" id="SSF53098">
    <property type="entry name" value="Ribonuclease H-like"/>
    <property type="match status" value="1"/>
</dbReference>
<dbReference type="Gene3D" id="3.30.420.10">
    <property type="entry name" value="Ribonuclease H-like superfamily/Ribonuclease H"/>
    <property type="match status" value="1"/>
</dbReference>
<feature type="domain" description="Retroviral polymerase SH3-like" evidence="1">
    <location>
        <begin position="122"/>
        <end position="176"/>
    </location>
</feature>
<accession>A0ABQ5FWY3</accession>
<dbReference type="Pfam" id="PF25597">
    <property type="entry name" value="SH3_retrovirus"/>
    <property type="match status" value="1"/>
</dbReference>
<dbReference type="InterPro" id="IPR012337">
    <property type="entry name" value="RNaseH-like_sf"/>
</dbReference>
<comment type="caution">
    <text evidence="2">The sequence shown here is derived from an EMBL/GenBank/DDBJ whole genome shotgun (WGS) entry which is preliminary data.</text>
</comment>
<sequence>MAFVGNTRDMGSFGEETDEITDLHQILEEVLLTKCGDGVTGIKQCRRIEFRKLEEFCDEKGISQNFSSPCTPEQNGVAERRNITLIEAARTISIIVKWHGTTAYDVFRGIYPDISYFYVFGCPVHIHNHIDRLRKFDEKADDGFFLGYSPVAKAFRVFNIKRQEIEESYHVTFSEYDKAISQASIEGDAVNFNENRSFPDDEFLEPRNKVTHSSGNVEYLPYEPHVFPIADNHPVQNELDHSESADNLEPVKVEDLIINESISRAKPSPTITSPATEIISNPLVPQYRWSRKKHIELVNIIGKHLAGVTIEVGSETLKLHQLINAYM</sequence>
<dbReference type="InterPro" id="IPR036397">
    <property type="entry name" value="RNaseH_sf"/>
</dbReference>
<organism evidence="2 3">
    <name type="scientific">Tanacetum coccineum</name>
    <dbReference type="NCBI Taxonomy" id="301880"/>
    <lineage>
        <taxon>Eukaryota</taxon>
        <taxon>Viridiplantae</taxon>
        <taxon>Streptophyta</taxon>
        <taxon>Embryophyta</taxon>
        <taxon>Tracheophyta</taxon>
        <taxon>Spermatophyta</taxon>
        <taxon>Magnoliopsida</taxon>
        <taxon>eudicotyledons</taxon>
        <taxon>Gunneridae</taxon>
        <taxon>Pentapetalae</taxon>
        <taxon>asterids</taxon>
        <taxon>campanulids</taxon>
        <taxon>Asterales</taxon>
        <taxon>Asteraceae</taxon>
        <taxon>Asteroideae</taxon>
        <taxon>Anthemideae</taxon>
        <taxon>Anthemidinae</taxon>
        <taxon>Tanacetum</taxon>
    </lineage>
</organism>
<reference evidence="2" key="1">
    <citation type="journal article" date="2022" name="Int. J. Mol. Sci.">
        <title>Draft Genome of Tanacetum Coccineum: Genomic Comparison of Closely Related Tanacetum-Family Plants.</title>
        <authorList>
            <person name="Yamashiro T."/>
            <person name="Shiraishi A."/>
            <person name="Nakayama K."/>
            <person name="Satake H."/>
        </authorList>
    </citation>
    <scope>NUCLEOTIDE SEQUENCE</scope>
</reference>
<dbReference type="Proteomes" id="UP001151760">
    <property type="component" value="Unassembled WGS sequence"/>
</dbReference>
<gene>
    <name evidence="2" type="ORF">Tco_1018853</name>
</gene>
<name>A0ABQ5FWY3_9ASTR</name>
<dbReference type="PANTHER" id="PTHR42648">
    <property type="entry name" value="TRANSPOSASE, PUTATIVE-RELATED"/>
    <property type="match status" value="1"/>
</dbReference>
<protein>
    <submittedName>
        <fullName evidence="2">Retrovirus-related pol polyprotein from transposon TNT 1-94</fullName>
    </submittedName>
</protein>
<dbReference type="PANTHER" id="PTHR42648:SF32">
    <property type="entry name" value="RIBONUCLEASE H-LIKE DOMAIN, GAG-PRE-INTEGRASE DOMAIN PROTEIN-RELATED"/>
    <property type="match status" value="1"/>
</dbReference>
<keyword evidence="3" id="KW-1185">Reference proteome</keyword>
<evidence type="ECO:0000259" key="1">
    <source>
        <dbReference type="Pfam" id="PF25597"/>
    </source>
</evidence>
<evidence type="ECO:0000313" key="2">
    <source>
        <dbReference type="EMBL" id="GJT67373.1"/>
    </source>
</evidence>
<dbReference type="InterPro" id="IPR039537">
    <property type="entry name" value="Retrotran_Ty1/copia-like"/>
</dbReference>
<proteinExistence type="predicted"/>
<dbReference type="EMBL" id="BQNB010017801">
    <property type="protein sequence ID" value="GJT67373.1"/>
    <property type="molecule type" value="Genomic_DNA"/>
</dbReference>